<evidence type="ECO:0000313" key="3">
    <source>
        <dbReference type="Proteomes" id="UP000737018"/>
    </source>
</evidence>
<dbReference type="PANTHER" id="PTHR31579:SF2">
    <property type="entry name" value="DUF506 FAMILY PROTEIN"/>
    <property type="match status" value="1"/>
</dbReference>
<sequence length="347" mass="38978">MCAADCWSQLAHIGPTLIQSSCYKNPVSQSHMLHANSHQFNLCTLSISISIMATRIPENRRDWMCGTYCHEFEYFPTQPAASFSDMVFGFLEDGEGLPESVSSEEGCGEIENFDDEDEEKDNIGNVEEDKSYWENQHQILQDTLRRTTSLESRIRSTTKEALKDIQSANTVCACGRPLASSCRNCLMGEVSGRLQNAGYNSAICKSKWRSSPDIPSGEHTFLDVIENSGSKKGEVRVIIELNFRAEFEMARASEEYNRLVQRLPEVFVGKVERLSTLIKILCSAAKKCMKEKKMHMGPWRKQKYMQAKWLSPCKRTTSTPNLSMGYSNPLPKPRASMLTGDGHLGGS</sequence>
<dbReference type="NCBIfam" id="TIGR01615">
    <property type="entry name" value="A_thal_3542"/>
    <property type="match status" value="1"/>
</dbReference>
<dbReference type="Proteomes" id="UP000737018">
    <property type="component" value="Unassembled WGS sequence"/>
</dbReference>
<dbReference type="PANTHER" id="PTHR31579">
    <property type="entry name" value="OS03G0796600 PROTEIN"/>
    <property type="match status" value="1"/>
</dbReference>
<accession>A0A8J4RHQ1</accession>
<name>A0A8J4RHQ1_9ROSI</name>
<protein>
    <submittedName>
        <fullName evidence="2">Uncharacterized protein</fullName>
    </submittedName>
</protein>
<dbReference type="Pfam" id="PF04720">
    <property type="entry name" value="PDDEXK_6"/>
    <property type="match status" value="1"/>
</dbReference>
<reference evidence="2" key="1">
    <citation type="submission" date="2020-03" db="EMBL/GenBank/DDBJ databases">
        <title>Castanea mollissima Vanexum genome sequencing.</title>
        <authorList>
            <person name="Staton M."/>
        </authorList>
    </citation>
    <scope>NUCLEOTIDE SEQUENCE</scope>
    <source>
        <tissue evidence="2">Leaf</tissue>
    </source>
</reference>
<dbReference type="AlphaFoldDB" id="A0A8J4RHQ1"/>
<feature type="region of interest" description="Disordered" evidence="1">
    <location>
        <begin position="320"/>
        <end position="347"/>
    </location>
</feature>
<dbReference type="EMBL" id="JRKL02000791">
    <property type="protein sequence ID" value="KAF3968268.1"/>
    <property type="molecule type" value="Genomic_DNA"/>
</dbReference>
<keyword evidence="3" id="KW-1185">Reference proteome</keyword>
<organism evidence="2 3">
    <name type="scientific">Castanea mollissima</name>
    <name type="common">Chinese chestnut</name>
    <dbReference type="NCBI Taxonomy" id="60419"/>
    <lineage>
        <taxon>Eukaryota</taxon>
        <taxon>Viridiplantae</taxon>
        <taxon>Streptophyta</taxon>
        <taxon>Embryophyta</taxon>
        <taxon>Tracheophyta</taxon>
        <taxon>Spermatophyta</taxon>
        <taxon>Magnoliopsida</taxon>
        <taxon>eudicotyledons</taxon>
        <taxon>Gunneridae</taxon>
        <taxon>Pentapetalae</taxon>
        <taxon>rosids</taxon>
        <taxon>fabids</taxon>
        <taxon>Fagales</taxon>
        <taxon>Fagaceae</taxon>
        <taxon>Castanea</taxon>
    </lineage>
</organism>
<dbReference type="OrthoDB" id="691424at2759"/>
<proteinExistence type="predicted"/>
<evidence type="ECO:0000256" key="1">
    <source>
        <dbReference type="SAM" id="MobiDB-lite"/>
    </source>
</evidence>
<dbReference type="InterPro" id="IPR006502">
    <property type="entry name" value="PDDEXK-like"/>
</dbReference>
<gene>
    <name evidence="2" type="ORF">CMV_007813</name>
</gene>
<comment type="caution">
    <text evidence="2">The sequence shown here is derived from an EMBL/GenBank/DDBJ whole genome shotgun (WGS) entry which is preliminary data.</text>
</comment>
<evidence type="ECO:0000313" key="2">
    <source>
        <dbReference type="EMBL" id="KAF3968268.1"/>
    </source>
</evidence>